<keyword evidence="4" id="KW-0472">Membrane</keyword>
<dbReference type="PANTHER" id="PTHR46746">
    <property type="entry name" value="KILLER CELL LECTIN-LIKE RECEPTOR SUBFAMILY F MEMBER 2"/>
    <property type="match status" value="1"/>
</dbReference>
<reference evidence="6 7" key="1">
    <citation type="submission" date="2020-12" db="EMBL/GenBank/DDBJ databases">
        <title>De novo assembly of Tibetan sheep genome.</title>
        <authorList>
            <person name="Li X."/>
        </authorList>
    </citation>
    <scope>NUCLEOTIDE SEQUENCE [LARGE SCALE GENOMIC DNA]</scope>
    <source>
        <tissue evidence="6">Heart</tissue>
    </source>
</reference>
<dbReference type="InterPro" id="IPR051379">
    <property type="entry name" value="C-type_Lectin_Receptor_IMM"/>
</dbReference>
<dbReference type="InterPro" id="IPR016187">
    <property type="entry name" value="CTDL_fold"/>
</dbReference>
<dbReference type="CDD" id="cd03590">
    <property type="entry name" value="CLECT_DC-SIGN_like"/>
    <property type="match status" value="2"/>
</dbReference>
<evidence type="ECO:0000256" key="3">
    <source>
        <dbReference type="SAM" id="MobiDB-lite"/>
    </source>
</evidence>
<feature type="domain" description="C-type lectin" evidence="5">
    <location>
        <begin position="112"/>
        <end position="288"/>
    </location>
</feature>
<evidence type="ECO:0000259" key="5">
    <source>
        <dbReference type="PROSITE" id="PS50041"/>
    </source>
</evidence>
<dbReference type="PROSITE" id="PS50041">
    <property type="entry name" value="C_TYPE_LECTIN_2"/>
    <property type="match status" value="2"/>
</dbReference>
<gene>
    <name evidence="6" type="ORF">JEQ12_014991</name>
</gene>
<organism evidence="6 7">
    <name type="scientific">Ovis aries</name>
    <name type="common">Sheep</name>
    <dbReference type="NCBI Taxonomy" id="9940"/>
    <lineage>
        <taxon>Eukaryota</taxon>
        <taxon>Metazoa</taxon>
        <taxon>Chordata</taxon>
        <taxon>Craniata</taxon>
        <taxon>Vertebrata</taxon>
        <taxon>Euteleostomi</taxon>
        <taxon>Mammalia</taxon>
        <taxon>Eutheria</taxon>
        <taxon>Laurasiatheria</taxon>
        <taxon>Artiodactyla</taxon>
        <taxon>Ruminantia</taxon>
        <taxon>Pecora</taxon>
        <taxon>Bovidae</taxon>
        <taxon>Caprinae</taxon>
        <taxon>Ovis</taxon>
    </lineage>
</organism>
<dbReference type="PROSITE" id="PS00615">
    <property type="entry name" value="C_TYPE_LECTIN_1"/>
    <property type="match status" value="1"/>
</dbReference>
<dbReference type="EMBL" id="JAEMGP010000003">
    <property type="protein sequence ID" value="KAG5212562.1"/>
    <property type="molecule type" value="Genomic_DNA"/>
</dbReference>
<dbReference type="InterPro" id="IPR001304">
    <property type="entry name" value="C-type_lectin-like"/>
</dbReference>
<dbReference type="InterPro" id="IPR033989">
    <property type="entry name" value="CD209-like_CTLD"/>
</dbReference>
<protein>
    <recommendedName>
        <fullName evidence="5">C-type lectin domain-containing protein</fullName>
    </recommendedName>
</protein>
<keyword evidence="1" id="KW-0430">Lectin</keyword>
<keyword evidence="4" id="KW-1133">Transmembrane helix</keyword>
<evidence type="ECO:0000313" key="6">
    <source>
        <dbReference type="EMBL" id="KAG5212562.1"/>
    </source>
</evidence>
<feature type="transmembrane region" description="Helical" evidence="4">
    <location>
        <begin position="43"/>
        <end position="67"/>
    </location>
</feature>
<comment type="caution">
    <text evidence="6">The sequence shown here is derived from an EMBL/GenBank/DDBJ whole genome shotgun (WGS) entry which is preliminary data.</text>
</comment>
<dbReference type="Gene3D" id="3.10.100.10">
    <property type="entry name" value="Mannose-Binding Protein A, subunit A"/>
    <property type="match status" value="3"/>
</dbReference>
<sequence>MTSEVTYAEVKFNKPKSSGTKSEPPAAPKETNLHQSGHSFSKLLLTSLLILLLLLAVSFLIAFLFYFQKCSYVHKEEKATRELTHTELECVKENSTPEGKDWSCCPKSWGPFSSNCYFISNGANFWNDSEKECLRMNAHLLVINTKAEQDFITQKLETRYAYYMGLSDKTLPMGERHWQWVDQTPYNESVTETAPTLNNNPGNLAYGELKDFIIQQLNKTFSYFLGLSDPQGNGNWQWIDQTPYKENVRFWHQNEPNFSAEECASVVFWDGRGWGWNDVFCDSKRKSIWGYNSVVSSMGFVLYHLDLNASILSVGALASFQLFKDMVTHHNFLSCKKGTGFFRLPKQHPKVTCVREKPELKGGTWNCCPVGWRAFRSNCYFPFNDNKTWAQSESHCSGMGGHLATISTGAEQNFITQFLDRRFSYFLGLRNENLDGQWHWVDKKPFNPQMVFWHKRESNNDQKEKCVVLVNDKDKWAWSDFPCDYKTSWICKITGTAFN</sequence>
<feature type="domain" description="C-type lectin" evidence="5">
    <location>
        <begin position="375"/>
        <end position="492"/>
    </location>
</feature>
<dbReference type="InterPro" id="IPR016186">
    <property type="entry name" value="C-type_lectin-like/link_sf"/>
</dbReference>
<keyword evidence="4" id="KW-0812">Transmembrane</keyword>
<dbReference type="Pfam" id="PF00059">
    <property type="entry name" value="Lectin_C"/>
    <property type="match status" value="3"/>
</dbReference>
<evidence type="ECO:0000313" key="7">
    <source>
        <dbReference type="Proteomes" id="UP000664991"/>
    </source>
</evidence>
<dbReference type="Proteomes" id="UP000664991">
    <property type="component" value="Unassembled WGS sequence"/>
</dbReference>
<dbReference type="SUPFAM" id="SSF56436">
    <property type="entry name" value="C-type lectin-like"/>
    <property type="match status" value="3"/>
</dbReference>
<dbReference type="AlphaFoldDB" id="A0A836AKB5"/>
<proteinExistence type="predicted"/>
<evidence type="ECO:0000256" key="1">
    <source>
        <dbReference type="ARBA" id="ARBA00022734"/>
    </source>
</evidence>
<feature type="region of interest" description="Disordered" evidence="3">
    <location>
        <begin position="13"/>
        <end position="33"/>
    </location>
</feature>
<dbReference type="PANTHER" id="PTHR46746:SF3">
    <property type="entry name" value="C-TYPE LECTIN DOMAIN-CONTAINING PROTEIN-RELATED"/>
    <property type="match status" value="1"/>
</dbReference>
<evidence type="ECO:0000256" key="4">
    <source>
        <dbReference type="SAM" id="Phobius"/>
    </source>
</evidence>
<accession>A0A836AKB5</accession>
<evidence type="ECO:0000256" key="2">
    <source>
        <dbReference type="ARBA" id="ARBA00023157"/>
    </source>
</evidence>
<keyword evidence="2" id="KW-1015">Disulfide bond</keyword>
<dbReference type="SMART" id="SM00034">
    <property type="entry name" value="CLECT"/>
    <property type="match status" value="2"/>
</dbReference>
<dbReference type="GO" id="GO:0030246">
    <property type="term" value="F:carbohydrate binding"/>
    <property type="evidence" value="ECO:0007669"/>
    <property type="project" value="UniProtKB-KW"/>
</dbReference>
<dbReference type="InterPro" id="IPR018378">
    <property type="entry name" value="C-type_lectin_CS"/>
</dbReference>
<name>A0A836AKB5_SHEEP</name>